<dbReference type="PRINTS" id="PR00469">
    <property type="entry name" value="PNDRDTASEII"/>
</dbReference>
<evidence type="ECO:0000313" key="3">
    <source>
        <dbReference type="EMBL" id="PYD39178.1"/>
    </source>
</evidence>
<dbReference type="PANTHER" id="PTHR42949:SF3">
    <property type="entry name" value="ANAEROBIC GLYCEROL-3-PHOSPHATE DEHYDROGENASE SUBUNIT B"/>
    <property type="match status" value="1"/>
</dbReference>
<dbReference type="InterPro" id="IPR017224">
    <property type="entry name" value="Opine_Oxase_asu/HCN_bsu"/>
</dbReference>
<evidence type="ECO:0000256" key="1">
    <source>
        <dbReference type="ARBA" id="ARBA00023002"/>
    </source>
</evidence>
<proteinExistence type="predicted"/>
<feature type="domain" description="FAD/NAD(P)-binding" evidence="2">
    <location>
        <begin position="7"/>
        <end position="294"/>
    </location>
</feature>
<name>A0A318P278_SERPL</name>
<dbReference type="RefSeq" id="WP_004942930.1">
    <property type="nucleotide sequence ID" value="NZ_PESE01000002.1"/>
</dbReference>
<dbReference type="PANTHER" id="PTHR42949">
    <property type="entry name" value="ANAEROBIC GLYCEROL-3-PHOSPHATE DEHYDROGENASE SUBUNIT B"/>
    <property type="match status" value="1"/>
</dbReference>
<dbReference type="Pfam" id="PF07992">
    <property type="entry name" value="Pyr_redox_2"/>
    <property type="match status" value="1"/>
</dbReference>
<dbReference type="OrthoDB" id="9801699at2"/>
<organism evidence="3 4">
    <name type="scientific">Serratia plymuthica</name>
    <dbReference type="NCBI Taxonomy" id="82996"/>
    <lineage>
        <taxon>Bacteria</taxon>
        <taxon>Pseudomonadati</taxon>
        <taxon>Pseudomonadota</taxon>
        <taxon>Gammaproteobacteria</taxon>
        <taxon>Enterobacterales</taxon>
        <taxon>Yersiniaceae</taxon>
        <taxon>Serratia</taxon>
    </lineage>
</organism>
<dbReference type="GO" id="GO:0016491">
    <property type="term" value="F:oxidoreductase activity"/>
    <property type="evidence" value="ECO:0007669"/>
    <property type="project" value="UniProtKB-KW"/>
</dbReference>
<dbReference type="Gene3D" id="1.10.10.1100">
    <property type="entry name" value="BFD-like [2Fe-2S]-binding domain"/>
    <property type="match status" value="1"/>
</dbReference>
<dbReference type="Proteomes" id="UP000248196">
    <property type="component" value="Unassembled WGS sequence"/>
</dbReference>
<dbReference type="EMBL" id="PESE01000002">
    <property type="protein sequence ID" value="PYD39178.1"/>
    <property type="molecule type" value="Genomic_DNA"/>
</dbReference>
<evidence type="ECO:0000259" key="2">
    <source>
        <dbReference type="Pfam" id="PF07992"/>
    </source>
</evidence>
<evidence type="ECO:0000313" key="4">
    <source>
        <dbReference type="Proteomes" id="UP000248196"/>
    </source>
</evidence>
<dbReference type="SUPFAM" id="SSF51905">
    <property type="entry name" value="FAD/NAD(P)-binding domain"/>
    <property type="match status" value="1"/>
</dbReference>
<dbReference type="InterPro" id="IPR051691">
    <property type="entry name" value="Metab_Enz_Cyan_OpOx_G3PDH"/>
</dbReference>
<protein>
    <submittedName>
        <fullName evidence="3">NAD(P)/FAD-dependent oxidoreductase</fullName>
    </submittedName>
</protein>
<reference evidence="3 4" key="1">
    <citation type="submission" date="2017-11" db="EMBL/GenBank/DDBJ databases">
        <title>Genome sequence of the oocydin A producing rhizobacterium Serratia plymuthica 4Rx5.</title>
        <authorList>
            <person name="Matilla M.A."/>
            <person name="Udaondo Z."/>
            <person name="Salmond G.P.C."/>
        </authorList>
    </citation>
    <scope>NUCLEOTIDE SEQUENCE [LARGE SCALE GENOMIC DNA]</scope>
    <source>
        <strain evidence="3 4">4Rx5</strain>
    </source>
</reference>
<dbReference type="InterPro" id="IPR041854">
    <property type="entry name" value="BFD-like_2Fe2S-bd_dom_sf"/>
</dbReference>
<sequence length="420" mass="44304">MSNLACDVLIIGAGPAGLAAACTAAQSGQSVLMLDDNPNPGGQIWRDGPGVILPVLAQQYRQAVGALNNVTLLNAVKIVAHCGRQQILYESAVGSGLVDYQRLILCCGARELLLPFPGWTLPGVTGAGGLQAQIKQGLQIKGERVAIAGSGPLLLAVADSVTKAGGDVVLLAEQASSRRLAGFASGLWRWPTKLHQSLTLLHRRYRPDSYVLAALGGQRLDAVRVQQGRRVAMLPCDRLACGFGLVANIELAMHLGCRISNHRVAVDEWQQTSLPPIYAAGDCTGVGGSELALAEGAIAGYAATGNMEQAQALMGQRDKWRHFAGTVERAFMLNPALKTLAMPDTLLCRCEDVPLGQVCEFSGWSAAKLGSRCGMGACQGKICATAARHLFGWPLMAPRIPLTPARTETLARLGRTESDG</sequence>
<dbReference type="PRINTS" id="PR00368">
    <property type="entry name" value="FADPNR"/>
</dbReference>
<comment type="caution">
    <text evidence="3">The sequence shown here is derived from an EMBL/GenBank/DDBJ whole genome shotgun (WGS) entry which is preliminary data.</text>
</comment>
<gene>
    <name evidence="3" type="ORF">CT690_09115</name>
</gene>
<dbReference type="InterPro" id="IPR036188">
    <property type="entry name" value="FAD/NAD-bd_sf"/>
</dbReference>
<dbReference type="PIRSF" id="PIRSF037495">
    <property type="entry name" value="Opine_OX_OoxA/HcnB"/>
    <property type="match status" value="1"/>
</dbReference>
<accession>A0A318P278</accession>
<dbReference type="InterPro" id="IPR023753">
    <property type="entry name" value="FAD/NAD-binding_dom"/>
</dbReference>
<dbReference type="AlphaFoldDB" id="A0A318P278"/>
<keyword evidence="1" id="KW-0560">Oxidoreductase</keyword>
<dbReference type="Gene3D" id="3.50.50.60">
    <property type="entry name" value="FAD/NAD(P)-binding domain"/>
    <property type="match status" value="2"/>
</dbReference>